<protein>
    <submittedName>
        <fullName evidence="1">NAD(P)-binding protein</fullName>
    </submittedName>
</protein>
<reference evidence="1 2" key="1">
    <citation type="journal article" date="2019" name="Nat. Ecol. Evol.">
        <title>Megaphylogeny resolves global patterns of mushroom evolution.</title>
        <authorList>
            <person name="Varga T."/>
            <person name="Krizsan K."/>
            <person name="Foldi C."/>
            <person name="Dima B."/>
            <person name="Sanchez-Garcia M."/>
            <person name="Sanchez-Ramirez S."/>
            <person name="Szollosi G.J."/>
            <person name="Szarkandi J.G."/>
            <person name="Papp V."/>
            <person name="Albert L."/>
            <person name="Andreopoulos W."/>
            <person name="Angelini C."/>
            <person name="Antonin V."/>
            <person name="Barry K.W."/>
            <person name="Bougher N.L."/>
            <person name="Buchanan P."/>
            <person name="Buyck B."/>
            <person name="Bense V."/>
            <person name="Catcheside P."/>
            <person name="Chovatia M."/>
            <person name="Cooper J."/>
            <person name="Damon W."/>
            <person name="Desjardin D."/>
            <person name="Finy P."/>
            <person name="Geml J."/>
            <person name="Haridas S."/>
            <person name="Hughes K."/>
            <person name="Justo A."/>
            <person name="Karasinski D."/>
            <person name="Kautmanova I."/>
            <person name="Kiss B."/>
            <person name="Kocsube S."/>
            <person name="Kotiranta H."/>
            <person name="LaButti K.M."/>
            <person name="Lechner B.E."/>
            <person name="Liimatainen K."/>
            <person name="Lipzen A."/>
            <person name="Lukacs Z."/>
            <person name="Mihaltcheva S."/>
            <person name="Morgado L.N."/>
            <person name="Niskanen T."/>
            <person name="Noordeloos M.E."/>
            <person name="Ohm R.A."/>
            <person name="Ortiz-Santana B."/>
            <person name="Ovrebo C."/>
            <person name="Racz N."/>
            <person name="Riley R."/>
            <person name="Savchenko A."/>
            <person name="Shiryaev A."/>
            <person name="Soop K."/>
            <person name="Spirin V."/>
            <person name="Szebenyi C."/>
            <person name="Tomsovsky M."/>
            <person name="Tulloss R.E."/>
            <person name="Uehling J."/>
            <person name="Grigoriev I.V."/>
            <person name="Vagvolgyi C."/>
            <person name="Papp T."/>
            <person name="Martin F.M."/>
            <person name="Miettinen O."/>
            <person name="Hibbett D.S."/>
            <person name="Nagy L.G."/>
        </authorList>
    </citation>
    <scope>NUCLEOTIDE SEQUENCE [LARGE SCALE GENOMIC DNA]</scope>
    <source>
        <strain evidence="1 2">NL-1719</strain>
    </source>
</reference>
<gene>
    <name evidence="1" type="ORF">BDN72DRAFT_839896</name>
</gene>
<dbReference type="EMBL" id="ML208323">
    <property type="protein sequence ID" value="TFK69854.1"/>
    <property type="molecule type" value="Genomic_DNA"/>
</dbReference>
<evidence type="ECO:0000313" key="1">
    <source>
        <dbReference type="EMBL" id="TFK69854.1"/>
    </source>
</evidence>
<proteinExistence type="predicted"/>
<dbReference type="Proteomes" id="UP000308600">
    <property type="component" value="Unassembled WGS sequence"/>
</dbReference>
<sequence length="316" mass="35190">MTWDIDKNMPVLPGKVAIVTGGNTGIGKETVRQLARRGAKVYMASRTESRANAAIEEITAKHPEIAEKGGSIVFLELNLCDLKACQAAAQEFLRKEERLDILVNNAGIMATPFELTQDGFEVQFQTNHLGHFAFTLPLLPTIIETAKDPSNSVRIVQVSSYGHDIFSSNDIKFDSIESVNRDLGSPLKRYGQSKLANILFSTELSRRLAEHRIWCSAIHPGAVQSELTRGTVQSYPWTKPFIPLISYFLFTPYKGALTALYAATAEEIEKEDLRGQYFVPLAKHTQPSKQAQNEQLAKELWEFSERVITEKCGGLS</sequence>
<organism evidence="1 2">
    <name type="scientific">Pluteus cervinus</name>
    <dbReference type="NCBI Taxonomy" id="181527"/>
    <lineage>
        <taxon>Eukaryota</taxon>
        <taxon>Fungi</taxon>
        <taxon>Dikarya</taxon>
        <taxon>Basidiomycota</taxon>
        <taxon>Agaricomycotina</taxon>
        <taxon>Agaricomycetes</taxon>
        <taxon>Agaricomycetidae</taxon>
        <taxon>Agaricales</taxon>
        <taxon>Pluteineae</taxon>
        <taxon>Pluteaceae</taxon>
        <taxon>Pluteus</taxon>
    </lineage>
</organism>
<keyword evidence="2" id="KW-1185">Reference proteome</keyword>
<accession>A0ACD3AWZ5</accession>
<evidence type="ECO:0000313" key="2">
    <source>
        <dbReference type="Proteomes" id="UP000308600"/>
    </source>
</evidence>
<name>A0ACD3AWZ5_9AGAR</name>